<evidence type="ECO:0000256" key="3">
    <source>
        <dbReference type="ARBA" id="ARBA00023163"/>
    </source>
</evidence>
<proteinExistence type="predicted"/>
<keyword evidence="2 4" id="KW-0238">DNA-binding</keyword>
<evidence type="ECO:0000256" key="2">
    <source>
        <dbReference type="ARBA" id="ARBA00023125"/>
    </source>
</evidence>
<dbReference type="Gene3D" id="1.10.357.10">
    <property type="entry name" value="Tetracycline Repressor, domain 2"/>
    <property type="match status" value="1"/>
</dbReference>
<dbReference type="Proteomes" id="UP000275356">
    <property type="component" value="Unassembled WGS sequence"/>
</dbReference>
<sequence>MPRGDAPAELILEVALRLFARNGVAGTSLQQIADALGVTKAAVYHHFRTKSALVAAVLAPAFDEVARATAAARTVPDLAQRRRLLVHDLAANAVGNRAVYAVMLRDVAVGAVLAEDSARAATAAFDELHALLIGPDGTPATVVRVGMFLSGLAAHTADATLATMADDDLRAGIVEVGEALLGPW</sequence>
<evidence type="ECO:0000256" key="4">
    <source>
        <dbReference type="PROSITE-ProRule" id="PRU00335"/>
    </source>
</evidence>
<evidence type="ECO:0000313" key="6">
    <source>
        <dbReference type="EMBL" id="ROR96010.1"/>
    </source>
</evidence>
<dbReference type="InterPro" id="IPR023772">
    <property type="entry name" value="DNA-bd_HTH_TetR-type_CS"/>
</dbReference>
<keyword evidence="3" id="KW-0804">Transcription</keyword>
<dbReference type="InterPro" id="IPR050109">
    <property type="entry name" value="HTH-type_TetR-like_transc_reg"/>
</dbReference>
<keyword evidence="7" id="KW-1185">Reference proteome</keyword>
<dbReference type="InterPro" id="IPR009057">
    <property type="entry name" value="Homeodomain-like_sf"/>
</dbReference>
<organism evidence="6 7">
    <name type="scientific">Salana multivorans</name>
    <dbReference type="NCBI Taxonomy" id="120377"/>
    <lineage>
        <taxon>Bacteria</taxon>
        <taxon>Bacillati</taxon>
        <taxon>Actinomycetota</taxon>
        <taxon>Actinomycetes</taxon>
        <taxon>Micrococcales</taxon>
        <taxon>Beutenbergiaceae</taxon>
        <taxon>Salana</taxon>
    </lineage>
</organism>
<evidence type="ECO:0000256" key="1">
    <source>
        <dbReference type="ARBA" id="ARBA00023015"/>
    </source>
</evidence>
<dbReference type="InterPro" id="IPR001647">
    <property type="entry name" value="HTH_TetR"/>
</dbReference>
<dbReference type="OrthoDB" id="3403733at2"/>
<dbReference type="Pfam" id="PF00440">
    <property type="entry name" value="TetR_N"/>
    <property type="match status" value="1"/>
</dbReference>
<dbReference type="RefSeq" id="WP_123738248.1">
    <property type="nucleotide sequence ID" value="NZ_CALFQU010000036.1"/>
</dbReference>
<dbReference type="PANTHER" id="PTHR30055">
    <property type="entry name" value="HTH-TYPE TRANSCRIPTIONAL REGULATOR RUTR"/>
    <property type="match status" value="1"/>
</dbReference>
<dbReference type="PRINTS" id="PR00455">
    <property type="entry name" value="HTHTETR"/>
</dbReference>
<keyword evidence="1" id="KW-0805">Transcription regulation</keyword>
<dbReference type="SUPFAM" id="SSF46689">
    <property type="entry name" value="Homeodomain-like"/>
    <property type="match status" value="1"/>
</dbReference>
<name>A0A3N2D8B3_9MICO</name>
<dbReference type="AlphaFoldDB" id="A0A3N2D8B3"/>
<reference evidence="6 7" key="1">
    <citation type="submission" date="2018-11" db="EMBL/GenBank/DDBJ databases">
        <title>Sequencing the genomes of 1000 actinobacteria strains.</title>
        <authorList>
            <person name="Klenk H.-P."/>
        </authorList>
    </citation>
    <scope>NUCLEOTIDE SEQUENCE [LARGE SCALE GENOMIC DNA]</scope>
    <source>
        <strain evidence="6 7">DSM 13521</strain>
    </source>
</reference>
<evidence type="ECO:0000313" key="7">
    <source>
        <dbReference type="Proteomes" id="UP000275356"/>
    </source>
</evidence>
<dbReference type="EMBL" id="RKHQ01000001">
    <property type="protein sequence ID" value="ROR96010.1"/>
    <property type="molecule type" value="Genomic_DNA"/>
</dbReference>
<accession>A0A3N2D8B3</accession>
<feature type="domain" description="HTH tetR-type" evidence="5">
    <location>
        <begin position="5"/>
        <end position="65"/>
    </location>
</feature>
<dbReference type="PROSITE" id="PS50977">
    <property type="entry name" value="HTH_TETR_2"/>
    <property type="match status" value="1"/>
</dbReference>
<dbReference type="PROSITE" id="PS01081">
    <property type="entry name" value="HTH_TETR_1"/>
    <property type="match status" value="1"/>
</dbReference>
<gene>
    <name evidence="6" type="ORF">EDD28_0584</name>
</gene>
<evidence type="ECO:0000259" key="5">
    <source>
        <dbReference type="PROSITE" id="PS50977"/>
    </source>
</evidence>
<dbReference type="GO" id="GO:0000976">
    <property type="term" value="F:transcription cis-regulatory region binding"/>
    <property type="evidence" value="ECO:0007669"/>
    <property type="project" value="TreeGrafter"/>
</dbReference>
<comment type="caution">
    <text evidence="6">The sequence shown here is derived from an EMBL/GenBank/DDBJ whole genome shotgun (WGS) entry which is preliminary data.</text>
</comment>
<dbReference type="PANTHER" id="PTHR30055:SF234">
    <property type="entry name" value="HTH-TYPE TRANSCRIPTIONAL REGULATOR BETI"/>
    <property type="match status" value="1"/>
</dbReference>
<dbReference type="GO" id="GO:0003700">
    <property type="term" value="F:DNA-binding transcription factor activity"/>
    <property type="evidence" value="ECO:0007669"/>
    <property type="project" value="TreeGrafter"/>
</dbReference>
<protein>
    <submittedName>
        <fullName evidence="6">TetR family transcriptional regulator</fullName>
    </submittedName>
</protein>
<feature type="DNA-binding region" description="H-T-H motif" evidence="4">
    <location>
        <begin position="28"/>
        <end position="47"/>
    </location>
</feature>